<evidence type="ECO:0000259" key="8">
    <source>
        <dbReference type="PROSITE" id="PS52029"/>
    </source>
</evidence>
<dbReference type="Gene3D" id="2.40.440.10">
    <property type="entry name" value="L,D-transpeptidase catalytic domain-like"/>
    <property type="match status" value="1"/>
</dbReference>
<reference evidence="9 10" key="1">
    <citation type="journal article" date="2019" name="Int. J. Syst. Evol. Microbiol.">
        <title>The Global Catalogue of Microorganisms (GCM) 10K type strain sequencing project: providing services to taxonomists for standard genome sequencing and annotation.</title>
        <authorList>
            <consortium name="The Broad Institute Genomics Platform"/>
            <consortium name="The Broad Institute Genome Sequencing Center for Infectious Disease"/>
            <person name="Wu L."/>
            <person name="Ma J."/>
        </authorList>
    </citation>
    <scope>NUCLEOTIDE SEQUENCE [LARGE SCALE GENOMIC DNA]</scope>
    <source>
        <strain evidence="9 10">JCM 14560</strain>
    </source>
</reference>
<dbReference type="Proteomes" id="UP001422759">
    <property type="component" value="Unassembled WGS sequence"/>
</dbReference>
<feature type="active site" description="Nucleophile" evidence="7">
    <location>
        <position position="347"/>
    </location>
</feature>
<dbReference type="Gene3D" id="2.60.40.3710">
    <property type="match status" value="1"/>
</dbReference>
<dbReference type="Pfam" id="PF03734">
    <property type="entry name" value="YkuD"/>
    <property type="match status" value="1"/>
</dbReference>
<keyword evidence="10" id="KW-1185">Reference proteome</keyword>
<evidence type="ECO:0000313" key="10">
    <source>
        <dbReference type="Proteomes" id="UP001422759"/>
    </source>
</evidence>
<dbReference type="Gene3D" id="2.60.40.3780">
    <property type="match status" value="1"/>
</dbReference>
<dbReference type="PROSITE" id="PS52029">
    <property type="entry name" value="LD_TPASE"/>
    <property type="match status" value="1"/>
</dbReference>
<evidence type="ECO:0000256" key="5">
    <source>
        <dbReference type="ARBA" id="ARBA00023315"/>
    </source>
</evidence>
<feature type="domain" description="L,D-TPase catalytic" evidence="8">
    <location>
        <begin position="244"/>
        <end position="380"/>
    </location>
</feature>
<keyword evidence="4 7" id="KW-0573">Peptidoglycan synthesis</keyword>
<dbReference type="Pfam" id="PF17964">
    <property type="entry name" value="Big_10"/>
    <property type="match status" value="1"/>
</dbReference>
<proteinExistence type="predicted"/>
<dbReference type="PANTHER" id="PTHR30582">
    <property type="entry name" value="L,D-TRANSPEPTIDASE"/>
    <property type="match status" value="1"/>
</dbReference>
<evidence type="ECO:0000256" key="4">
    <source>
        <dbReference type="ARBA" id="ARBA00022984"/>
    </source>
</evidence>
<dbReference type="SUPFAM" id="SSF141523">
    <property type="entry name" value="L,D-transpeptidase catalytic domain-like"/>
    <property type="match status" value="1"/>
</dbReference>
<organism evidence="9 10">
    <name type="scientific">Kitasatospora kazusensis</name>
    <dbReference type="NCBI Taxonomy" id="407974"/>
    <lineage>
        <taxon>Bacteria</taxon>
        <taxon>Bacillati</taxon>
        <taxon>Actinomycetota</taxon>
        <taxon>Actinomycetes</taxon>
        <taxon>Kitasatosporales</taxon>
        <taxon>Streptomycetaceae</taxon>
        <taxon>Kitasatospora</taxon>
    </lineage>
</organism>
<dbReference type="EMBL" id="BAAANT010000002">
    <property type="protein sequence ID" value="GAA2132310.1"/>
    <property type="molecule type" value="Genomic_DNA"/>
</dbReference>
<evidence type="ECO:0000256" key="1">
    <source>
        <dbReference type="ARBA" id="ARBA00004752"/>
    </source>
</evidence>
<keyword evidence="2" id="KW-0808">Transferase</keyword>
<dbReference type="CDD" id="cd16913">
    <property type="entry name" value="YkuD_like"/>
    <property type="match status" value="1"/>
</dbReference>
<dbReference type="PANTHER" id="PTHR30582:SF2">
    <property type="entry name" value="L,D-TRANSPEPTIDASE YCIB-RELATED"/>
    <property type="match status" value="1"/>
</dbReference>
<evidence type="ECO:0000313" key="9">
    <source>
        <dbReference type="EMBL" id="GAA2132310.1"/>
    </source>
</evidence>
<evidence type="ECO:0000256" key="6">
    <source>
        <dbReference type="ARBA" id="ARBA00023316"/>
    </source>
</evidence>
<evidence type="ECO:0000256" key="7">
    <source>
        <dbReference type="PROSITE-ProRule" id="PRU01373"/>
    </source>
</evidence>
<keyword evidence="6 7" id="KW-0961">Cell wall biogenesis/degradation</keyword>
<comment type="caution">
    <text evidence="9">The sequence shown here is derived from an EMBL/GenBank/DDBJ whole genome shotgun (WGS) entry which is preliminary data.</text>
</comment>
<protein>
    <submittedName>
        <fullName evidence="9">Ig-like domain-containing protein</fullName>
    </submittedName>
</protein>
<evidence type="ECO:0000256" key="2">
    <source>
        <dbReference type="ARBA" id="ARBA00022679"/>
    </source>
</evidence>
<dbReference type="InterPro" id="IPR038063">
    <property type="entry name" value="Transpep_catalytic_dom"/>
</dbReference>
<evidence type="ECO:0000256" key="3">
    <source>
        <dbReference type="ARBA" id="ARBA00022960"/>
    </source>
</evidence>
<feature type="active site" description="Proton donor/acceptor" evidence="7">
    <location>
        <position position="328"/>
    </location>
</feature>
<comment type="pathway">
    <text evidence="1 7">Cell wall biogenesis; peptidoglycan biosynthesis.</text>
</comment>
<dbReference type="InterPro" id="IPR005490">
    <property type="entry name" value="LD_TPept_cat_dom"/>
</dbReference>
<name>A0ABN2YU23_9ACTN</name>
<dbReference type="InterPro" id="IPR050979">
    <property type="entry name" value="LD-transpeptidase"/>
</dbReference>
<dbReference type="PROSITE" id="PS51257">
    <property type="entry name" value="PROKAR_LIPOPROTEIN"/>
    <property type="match status" value="1"/>
</dbReference>
<dbReference type="InterPro" id="IPR041280">
    <property type="entry name" value="Big_10"/>
</dbReference>
<keyword evidence="5" id="KW-0012">Acyltransferase</keyword>
<accession>A0ABN2YU23</accession>
<keyword evidence="3 7" id="KW-0133">Cell shape</keyword>
<gene>
    <name evidence="9" type="ORF">GCM10009760_07170</name>
</gene>
<sequence>MGRALAAGVLGGALALTTACSGGGGTGGSGGSGSAAAKAPGASKSAVSAAVLSIEPANGATDVKPSGALKVSVASGKLSTVKVTDKSGKAVAGAISADGSSWAPTGNLSISTEYQVSAQAADANGLVAVSTSGFTTLTPDKQANPHDNISDNGTYGVGMIVSLTFDHDVKDKTAVTSGITFDTSDNSVVKGHWFGNRRVDFRPEKYWTPGTKVTIHYRLKSVEVQPGIYGGVDSDEPFTIGRSQISTVDASTHQMTVVRNGQPYKTIPISTGASEPKSWNAYNGTMVIEAKEGTAVMDSSTVPGLQGAAYKEKVPHSLRLTDSGTYVHGNNWSSHSVFGNTNVSHGCVGLEDAPGDAGDDNSSAGKYYSDAMVGDVVTIQHSVGEQVSPDNGLSGWNIAWGSW</sequence>